<dbReference type="InterPro" id="IPR000771">
    <property type="entry name" value="FBA_II"/>
</dbReference>
<evidence type="ECO:0000313" key="2">
    <source>
        <dbReference type="Proteomes" id="UP001085076"/>
    </source>
</evidence>
<proteinExistence type="predicted"/>
<dbReference type="InterPro" id="IPR013785">
    <property type="entry name" value="Aldolase_TIM"/>
</dbReference>
<accession>A0A9D5HLX8</accession>
<dbReference type="GO" id="GO:0005975">
    <property type="term" value="P:carbohydrate metabolic process"/>
    <property type="evidence" value="ECO:0007669"/>
    <property type="project" value="InterPro"/>
</dbReference>
<dbReference type="SUPFAM" id="SSF51569">
    <property type="entry name" value="Aldolase"/>
    <property type="match status" value="2"/>
</dbReference>
<dbReference type="Gene3D" id="3.20.20.70">
    <property type="entry name" value="Aldolase class I"/>
    <property type="match status" value="2"/>
</dbReference>
<dbReference type="PANTHER" id="PTHR30304">
    <property type="entry name" value="D-TAGATOSE-1,6-BISPHOSPHATE ALDOLASE"/>
    <property type="match status" value="1"/>
</dbReference>
<comment type="caution">
    <text evidence="1">The sequence shown here is derived from an EMBL/GenBank/DDBJ whole genome shotgun (WGS) entry which is preliminary data.</text>
</comment>
<gene>
    <name evidence="1" type="ORF">J5N97_009558</name>
</gene>
<dbReference type="Proteomes" id="UP001085076">
    <property type="component" value="Miscellaneous, Linkage group lg02"/>
</dbReference>
<dbReference type="AlphaFoldDB" id="A0A9D5HLX8"/>
<keyword evidence="2" id="KW-1185">Reference proteome</keyword>
<protein>
    <submittedName>
        <fullName evidence="1">Uncharacterized protein</fullName>
    </submittedName>
</protein>
<dbReference type="OrthoDB" id="564183at2759"/>
<dbReference type="InterPro" id="IPR050246">
    <property type="entry name" value="Class_II_FBP_aldolase"/>
</dbReference>
<reference evidence="1" key="1">
    <citation type="submission" date="2021-03" db="EMBL/GenBank/DDBJ databases">
        <authorList>
            <person name="Li Z."/>
            <person name="Yang C."/>
        </authorList>
    </citation>
    <scope>NUCLEOTIDE SEQUENCE</scope>
    <source>
        <strain evidence="1">Dzin_1.0</strain>
        <tissue evidence="1">Leaf</tissue>
    </source>
</reference>
<organism evidence="1 2">
    <name type="scientific">Dioscorea zingiberensis</name>
    <dbReference type="NCBI Taxonomy" id="325984"/>
    <lineage>
        <taxon>Eukaryota</taxon>
        <taxon>Viridiplantae</taxon>
        <taxon>Streptophyta</taxon>
        <taxon>Embryophyta</taxon>
        <taxon>Tracheophyta</taxon>
        <taxon>Spermatophyta</taxon>
        <taxon>Magnoliopsida</taxon>
        <taxon>Liliopsida</taxon>
        <taxon>Dioscoreales</taxon>
        <taxon>Dioscoreaceae</taxon>
        <taxon>Dioscorea</taxon>
    </lineage>
</organism>
<name>A0A9D5HLX8_9LILI</name>
<reference evidence="1" key="2">
    <citation type="journal article" date="2022" name="Hortic Res">
        <title>The genome of Dioscorea zingiberensis sheds light on the biosynthesis, origin and evolution of the medicinally important diosgenin saponins.</title>
        <authorList>
            <person name="Li Y."/>
            <person name="Tan C."/>
            <person name="Li Z."/>
            <person name="Guo J."/>
            <person name="Li S."/>
            <person name="Chen X."/>
            <person name="Wang C."/>
            <person name="Dai X."/>
            <person name="Yang H."/>
            <person name="Song W."/>
            <person name="Hou L."/>
            <person name="Xu J."/>
            <person name="Tong Z."/>
            <person name="Xu A."/>
            <person name="Yuan X."/>
            <person name="Wang W."/>
            <person name="Yang Q."/>
            <person name="Chen L."/>
            <person name="Sun Z."/>
            <person name="Wang K."/>
            <person name="Pan B."/>
            <person name="Chen J."/>
            <person name="Bao Y."/>
            <person name="Liu F."/>
            <person name="Qi X."/>
            <person name="Gang D.R."/>
            <person name="Wen J."/>
            <person name="Li J."/>
        </authorList>
    </citation>
    <scope>NUCLEOTIDE SEQUENCE</scope>
    <source>
        <strain evidence="1">Dzin_1.0</strain>
    </source>
</reference>
<evidence type="ECO:0000313" key="1">
    <source>
        <dbReference type="EMBL" id="KAJ0981303.1"/>
    </source>
</evidence>
<sequence length="139" mass="15562">MIDDSHLPLMENVFYTKYISVLAHSEGMLVEAELRRLLGTEDDLTVEDYETMLTNVVQDLDFGRNYIIGSCYKALEAKRAKVIGQALVGVSFWQLENGGYAIDAFNVYNLKGIEAVVAAAEAEKSPTILQNMIIYQHLP</sequence>
<dbReference type="GO" id="GO:0008270">
    <property type="term" value="F:zinc ion binding"/>
    <property type="evidence" value="ECO:0007669"/>
    <property type="project" value="InterPro"/>
</dbReference>
<dbReference type="PANTHER" id="PTHR30304:SF0">
    <property type="entry name" value="D-TAGATOSE-1,6-BISPHOSPHATE ALDOLASE SUBUNIT GATY-RELATED"/>
    <property type="match status" value="1"/>
</dbReference>
<dbReference type="GO" id="GO:0016832">
    <property type="term" value="F:aldehyde-lyase activity"/>
    <property type="evidence" value="ECO:0007669"/>
    <property type="project" value="InterPro"/>
</dbReference>
<dbReference type="Pfam" id="PF01116">
    <property type="entry name" value="F_bP_aldolase"/>
    <property type="match status" value="2"/>
</dbReference>
<dbReference type="EMBL" id="JAGGNH010000002">
    <property type="protein sequence ID" value="KAJ0981303.1"/>
    <property type="molecule type" value="Genomic_DNA"/>
</dbReference>